<dbReference type="PROSITE" id="PS50113">
    <property type="entry name" value="PAC"/>
    <property type="match status" value="1"/>
</dbReference>
<dbReference type="SMART" id="SM00388">
    <property type="entry name" value="HisKA"/>
    <property type="match status" value="1"/>
</dbReference>
<evidence type="ECO:0000256" key="14">
    <source>
        <dbReference type="PROSITE-ProRule" id="PRU00169"/>
    </source>
</evidence>
<dbReference type="InterPro" id="IPR011006">
    <property type="entry name" value="CheY-like_superfamily"/>
</dbReference>
<proteinExistence type="predicted"/>
<dbReference type="InterPro" id="IPR000014">
    <property type="entry name" value="PAS"/>
</dbReference>
<dbReference type="InterPro" id="IPR036890">
    <property type="entry name" value="HATPase_C_sf"/>
</dbReference>
<evidence type="ECO:0000313" key="19">
    <source>
        <dbReference type="EMBL" id="KFB69813.1"/>
    </source>
</evidence>
<sequence length="580" mass="63302">MAGLFGYDSPDAMAQEIRDFAANLFVVPQEHRLIIAQQRQTNGVTQHTNRYRRRDGTEFIANLYLATLCDETGSARFFEGIVEDISERKLAEAELLAYRDHLEELVERRTAELAQAKEAAEAANQAKSVFLANMSHELRTPLNAILGFAALLRREAAGAQRENLEIINRSGEHLLALINDILDIAKVEAGRIQLASAPFDLDSLTREVTDLMRVRAAEKGLPLVLDRSADLPRFIRGDETRLRQVLINLLGNAIKFTPDGGVALRLGLTPAGNGRRLSIDVEDSGPGIAPEDQARIFEPFVQVGQAAAQKGSGLGLAITRQFVELMGGHLGVRSRLGKGSCFHLDLPLEVADENEVPRAASERGEVLGLQPGQAAYRILIVEDQPESALLLRRWLEGAGFQTRIAENGVRGVAAFSQWRPHFIWMDQRMPEMDGQEAARRIRALPGGGDVRIVALTASVFAEQHAEMLAAGIDEVVHKPVRSATIFDCLARHLGVCYVYDEAAPAPASGTGPPPDPAALATLPAALRRALADALVTLDIAHIDALIGQVRERDAALARVLGEHAENFDYQAIEKALRSEQ</sequence>
<evidence type="ECO:0000256" key="8">
    <source>
        <dbReference type="ARBA" id="ARBA00022840"/>
    </source>
</evidence>
<evidence type="ECO:0000256" key="5">
    <source>
        <dbReference type="ARBA" id="ARBA00022679"/>
    </source>
</evidence>
<dbReference type="EMBL" id="JDSS02000007">
    <property type="protein sequence ID" value="KFB69813.1"/>
    <property type="molecule type" value="Genomic_DNA"/>
</dbReference>
<dbReference type="InterPro" id="IPR003594">
    <property type="entry name" value="HATPase_dom"/>
</dbReference>
<feature type="coiled-coil region" evidence="15">
    <location>
        <begin position="88"/>
        <end position="126"/>
    </location>
</feature>
<accession>A0A084Y519</accession>
<dbReference type="SUPFAM" id="SSF55874">
    <property type="entry name" value="ATPase domain of HSP90 chaperone/DNA topoisomerase II/histidine kinase"/>
    <property type="match status" value="1"/>
</dbReference>
<dbReference type="InterPro" id="IPR000700">
    <property type="entry name" value="PAS-assoc_C"/>
</dbReference>
<evidence type="ECO:0000256" key="1">
    <source>
        <dbReference type="ARBA" id="ARBA00000085"/>
    </source>
</evidence>
<dbReference type="Gene3D" id="3.40.50.2300">
    <property type="match status" value="1"/>
</dbReference>
<evidence type="ECO:0000256" key="2">
    <source>
        <dbReference type="ARBA" id="ARBA00004370"/>
    </source>
</evidence>
<dbReference type="Proteomes" id="UP000019812">
    <property type="component" value="Unassembled WGS sequence"/>
</dbReference>
<dbReference type="CDD" id="cd16922">
    <property type="entry name" value="HATPase_EvgS-ArcB-TorS-like"/>
    <property type="match status" value="1"/>
</dbReference>
<comment type="caution">
    <text evidence="19">The sequence shown here is derived from an EMBL/GenBank/DDBJ whole genome shotgun (WGS) entry which is preliminary data.</text>
</comment>
<evidence type="ECO:0000256" key="12">
    <source>
        <dbReference type="ARBA" id="ARBA00058004"/>
    </source>
</evidence>
<dbReference type="Gene3D" id="1.10.287.130">
    <property type="match status" value="1"/>
</dbReference>
<evidence type="ECO:0000256" key="3">
    <source>
        <dbReference type="ARBA" id="ARBA00012438"/>
    </source>
</evidence>
<dbReference type="InterPro" id="IPR035965">
    <property type="entry name" value="PAS-like_dom_sf"/>
</dbReference>
<evidence type="ECO:0000259" key="17">
    <source>
        <dbReference type="PROSITE" id="PS50110"/>
    </source>
</evidence>
<evidence type="ECO:0000256" key="11">
    <source>
        <dbReference type="ARBA" id="ARBA00023306"/>
    </source>
</evidence>
<keyword evidence="11" id="KW-0131">Cell cycle</keyword>
<comment type="catalytic activity">
    <reaction evidence="1">
        <text>ATP + protein L-histidine = ADP + protein N-phospho-L-histidine.</text>
        <dbReference type="EC" id="2.7.13.3"/>
    </reaction>
</comment>
<evidence type="ECO:0000256" key="13">
    <source>
        <dbReference type="ARBA" id="ARBA00070152"/>
    </source>
</evidence>
<keyword evidence="9" id="KW-0902">Two-component regulatory system</keyword>
<keyword evidence="15" id="KW-0175">Coiled coil</keyword>
<keyword evidence="7 19" id="KW-0418">Kinase</keyword>
<feature type="domain" description="Response regulatory" evidence="17">
    <location>
        <begin position="377"/>
        <end position="493"/>
    </location>
</feature>
<dbReference type="FunFam" id="1.10.287.130:FF:000038">
    <property type="entry name" value="Sensory transduction histidine kinase"/>
    <property type="match status" value="1"/>
</dbReference>
<dbReference type="PANTHER" id="PTHR43047">
    <property type="entry name" value="TWO-COMPONENT HISTIDINE PROTEIN KINASE"/>
    <property type="match status" value="1"/>
</dbReference>
<reference evidence="19 20" key="1">
    <citation type="submission" date="2014-07" db="EMBL/GenBank/DDBJ databases">
        <title>Expanding our view of genomic diversity in Candidatus Accumulibacter clades.</title>
        <authorList>
            <person name="Skennerton C.T."/>
            <person name="Barr J.J."/>
            <person name="Slater F.R."/>
            <person name="Bond P.L."/>
            <person name="Tyson G.W."/>
        </authorList>
    </citation>
    <scope>NUCLEOTIDE SEQUENCE [LARGE SCALE GENOMIC DNA]</scope>
    <source>
        <strain evidence="20">SK-01</strain>
    </source>
</reference>
<keyword evidence="6" id="KW-0547">Nucleotide-binding</keyword>
<feature type="domain" description="Histidine kinase" evidence="16">
    <location>
        <begin position="133"/>
        <end position="350"/>
    </location>
</feature>
<feature type="modified residue" description="4-aspartylphosphate" evidence="14">
    <location>
        <position position="426"/>
    </location>
</feature>
<dbReference type="Gene3D" id="3.30.565.10">
    <property type="entry name" value="Histidine kinase-like ATPase, C-terminal domain"/>
    <property type="match status" value="1"/>
</dbReference>
<dbReference type="CDD" id="cd17546">
    <property type="entry name" value="REC_hyHK_CKI1_RcsC-like"/>
    <property type="match status" value="1"/>
</dbReference>
<dbReference type="STRING" id="1457154.CAPSK01_000526"/>
<comment type="subcellular location">
    <subcellularLocation>
        <location evidence="2">Membrane</location>
    </subcellularLocation>
</comment>
<gene>
    <name evidence="19" type="primary">luxQ_4</name>
    <name evidence="19" type="ORF">CAPSK01_000526</name>
</gene>
<dbReference type="SUPFAM" id="SSF47384">
    <property type="entry name" value="Homodimeric domain of signal transducing histidine kinase"/>
    <property type="match status" value="1"/>
</dbReference>
<comment type="function">
    <text evidence="12">Member of the two-component regulatory system BvgS/BvgA. Phosphorylates BvgA via a four-step phosphorelay in response to environmental signals.</text>
</comment>
<dbReference type="PROSITE" id="PS50109">
    <property type="entry name" value="HIS_KIN"/>
    <property type="match status" value="1"/>
</dbReference>
<dbReference type="Pfam" id="PF02518">
    <property type="entry name" value="HATPase_c"/>
    <property type="match status" value="1"/>
</dbReference>
<dbReference type="InterPro" id="IPR004358">
    <property type="entry name" value="Sig_transdc_His_kin-like_C"/>
</dbReference>
<feature type="domain" description="PAC" evidence="18">
    <location>
        <begin position="45"/>
        <end position="97"/>
    </location>
</feature>
<evidence type="ECO:0000259" key="16">
    <source>
        <dbReference type="PROSITE" id="PS50109"/>
    </source>
</evidence>
<evidence type="ECO:0000256" key="9">
    <source>
        <dbReference type="ARBA" id="ARBA00023012"/>
    </source>
</evidence>
<dbReference type="PRINTS" id="PR00344">
    <property type="entry name" value="BCTRLSENSOR"/>
</dbReference>
<dbReference type="EC" id="2.7.13.3" evidence="3"/>
<evidence type="ECO:0000256" key="15">
    <source>
        <dbReference type="SAM" id="Coils"/>
    </source>
</evidence>
<dbReference type="InterPro" id="IPR036097">
    <property type="entry name" value="HisK_dim/P_sf"/>
</dbReference>
<dbReference type="CDD" id="cd00082">
    <property type="entry name" value="HisKA"/>
    <property type="match status" value="1"/>
</dbReference>
<dbReference type="NCBIfam" id="TIGR00229">
    <property type="entry name" value="sensory_box"/>
    <property type="match status" value="1"/>
</dbReference>
<dbReference type="AlphaFoldDB" id="A0A084Y519"/>
<dbReference type="GO" id="GO:0005524">
    <property type="term" value="F:ATP binding"/>
    <property type="evidence" value="ECO:0007669"/>
    <property type="project" value="UniProtKB-KW"/>
</dbReference>
<dbReference type="PROSITE" id="PS50110">
    <property type="entry name" value="RESPONSE_REGULATORY"/>
    <property type="match status" value="1"/>
</dbReference>
<dbReference type="InterPro" id="IPR001789">
    <property type="entry name" value="Sig_transdc_resp-reg_receiver"/>
</dbReference>
<dbReference type="SUPFAM" id="SSF55785">
    <property type="entry name" value="PYP-like sensor domain (PAS domain)"/>
    <property type="match status" value="1"/>
</dbReference>
<organism evidence="19 20">
    <name type="scientific">Candidatus Accumulibacter vicinus</name>
    <dbReference type="NCBI Taxonomy" id="2954382"/>
    <lineage>
        <taxon>Bacteria</taxon>
        <taxon>Pseudomonadati</taxon>
        <taxon>Pseudomonadota</taxon>
        <taxon>Betaproteobacteria</taxon>
        <taxon>Candidatus Accumulibacter</taxon>
    </lineage>
</organism>
<dbReference type="InterPro" id="IPR003661">
    <property type="entry name" value="HisK_dim/P_dom"/>
</dbReference>
<dbReference type="SUPFAM" id="SSF52172">
    <property type="entry name" value="CheY-like"/>
    <property type="match status" value="1"/>
</dbReference>
<evidence type="ECO:0000256" key="6">
    <source>
        <dbReference type="ARBA" id="ARBA00022741"/>
    </source>
</evidence>
<dbReference type="Pfam" id="PF00072">
    <property type="entry name" value="Response_reg"/>
    <property type="match status" value="1"/>
</dbReference>
<dbReference type="GO" id="GO:0016020">
    <property type="term" value="C:membrane"/>
    <property type="evidence" value="ECO:0007669"/>
    <property type="project" value="UniProtKB-SubCell"/>
</dbReference>
<protein>
    <recommendedName>
        <fullName evidence="13">Virulence sensor protein BvgS</fullName>
        <ecNumber evidence="3">2.7.13.3</ecNumber>
    </recommendedName>
</protein>
<keyword evidence="10" id="KW-0472">Membrane</keyword>
<dbReference type="Gene3D" id="3.30.450.20">
    <property type="entry name" value="PAS domain"/>
    <property type="match status" value="1"/>
</dbReference>
<evidence type="ECO:0000259" key="18">
    <source>
        <dbReference type="PROSITE" id="PS50113"/>
    </source>
</evidence>
<dbReference type="SMART" id="SM00448">
    <property type="entry name" value="REC"/>
    <property type="match status" value="1"/>
</dbReference>
<evidence type="ECO:0000313" key="20">
    <source>
        <dbReference type="Proteomes" id="UP000019812"/>
    </source>
</evidence>
<dbReference type="GO" id="GO:0000155">
    <property type="term" value="F:phosphorelay sensor kinase activity"/>
    <property type="evidence" value="ECO:0007669"/>
    <property type="project" value="InterPro"/>
</dbReference>
<keyword evidence="4 14" id="KW-0597">Phosphoprotein</keyword>
<dbReference type="Pfam" id="PF00512">
    <property type="entry name" value="HisKA"/>
    <property type="match status" value="1"/>
</dbReference>
<dbReference type="InterPro" id="IPR005467">
    <property type="entry name" value="His_kinase_dom"/>
</dbReference>
<dbReference type="PANTHER" id="PTHR43047:SF64">
    <property type="entry name" value="HISTIDINE KINASE CONTAINING CHEY-HOMOLOGOUS RECEIVER DOMAIN AND PAS DOMAIN-RELATED"/>
    <property type="match status" value="1"/>
</dbReference>
<keyword evidence="8" id="KW-0067">ATP-binding</keyword>
<dbReference type="SMART" id="SM00387">
    <property type="entry name" value="HATPase_c"/>
    <property type="match status" value="1"/>
</dbReference>
<evidence type="ECO:0000256" key="10">
    <source>
        <dbReference type="ARBA" id="ARBA00023136"/>
    </source>
</evidence>
<keyword evidence="5 19" id="KW-0808">Transferase</keyword>
<name>A0A084Y519_9PROT</name>
<evidence type="ECO:0000256" key="4">
    <source>
        <dbReference type="ARBA" id="ARBA00022553"/>
    </source>
</evidence>
<dbReference type="FunFam" id="3.30.565.10:FF:000010">
    <property type="entry name" value="Sensor histidine kinase RcsC"/>
    <property type="match status" value="1"/>
</dbReference>
<evidence type="ECO:0000256" key="7">
    <source>
        <dbReference type="ARBA" id="ARBA00022777"/>
    </source>
</evidence>